<evidence type="ECO:0000256" key="1">
    <source>
        <dbReference type="SAM" id="Phobius"/>
    </source>
</evidence>
<reference evidence="2" key="1">
    <citation type="submission" date="2014-11" db="EMBL/GenBank/DDBJ databases">
        <authorList>
            <person name="Amaro Gonzalez C."/>
        </authorList>
    </citation>
    <scope>NUCLEOTIDE SEQUENCE</scope>
</reference>
<name>A0A0E9PEK0_ANGAN</name>
<dbReference type="AlphaFoldDB" id="A0A0E9PEK0"/>
<dbReference type="EMBL" id="GBXM01105521">
    <property type="protein sequence ID" value="JAH03056.1"/>
    <property type="molecule type" value="Transcribed_RNA"/>
</dbReference>
<protein>
    <submittedName>
        <fullName evidence="2">Uncharacterized protein</fullName>
    </submittedName>
</protein>
<feature type="transmembrane region" description="Helical" evidence="1">
    <location>
        <begin position="12"/>
        <end position="30"/>
    </location>
</feature>
<keyword evidence="1" id="KW-1133">Transmembrane helix</keyword>
<reference evidence="2" key="2">
    <citation type="journal article" date="2015" name="Fish Shellfish Immunol.">
        <title>Early steps in the European eel (Anguilla anguilla)-Vibrio vulnificus interaction in the gills: Role of the RtxA13 toxin.</title>
        <authorList>
            <person name="Callol A."/>
            <person name="Pajuelo D."/>
            <person name="Ebbesson L."/>
            <person name="Teles M."/>
            <person name="MacKenzie S."/>
            <person name="Amaro C."/>
        </authorList>
    </citation>
    <scope>NUCLEOTIDE SEQUENCE</scope>
</reference>
<keyword evidence="1" id="KW-0472">Membrane</keyword>
<evidence type="ECO:0000313" key="2">
    <source>
        <dbReference type="EMBL" id="JAH03056.1"/>
    </source>
</evidence>
<accession>A0A0E9PEK0</accession>
<organism evidence="2">
    <name type="scientific">Anguilla anguilla</name>
    <name type="common">European freshwater eel</name>
    <name type="synonym">Muraena anguilla</name>
    <dbReference type="NCBI Taxonomy" id="7936"/>
    <lineage>
        <taxon>Eukaryota</taxon>
        <taxon>Metazoa</taxon>
        <taxon>Chordata</taxon>
        <taxon>Craniata</taxon>
        <taxon>Vertebrata</taxon>
        <taxon>Euteleostomi</taxon>
        <taxon>Actinopterygii</taxon>
        <taxon>Neopterygii</taxon>
        <taxon>Teleostei</taxon>
        <taxon>Anguilliformes</taxon>
        <taxon>Anguillidae</taxon>
        <taxon>Anguilla</taxon>
    </lineage>
</organism>
<sequence length="31" mass="3561">MYIRSICPISMLTITQIIDLVLFCVIFTSIL</sequence>
<keyword evidence="1" id="KW-0812">Transmembrane</keyword>
<proteinExistence type="predicted"/>